<dbReference type="GO" id="GO:0006281">
    <property type="term" value="P:DNA repair"/>
    <property type="evidence" value="ECO:0007669"/>
    <property type="project" value="TreeGrafter"/>
</dbReference>
<dbReference type="InterPro" id="IPR003593">
    <property type="entry name" value="AAA+_ATPase"/>
</dbReference>
<dbReference type="InterPro" id="IPR027417">
    <property type="entry name" value="P-loop_NTPase"/>
</dbReference>
<evidence type="ECO:0000313" key="11">
    <source>
        <dbReference type="EMBL" id="KAK0972788.1"/>
    </source>
</evidence>
<dbReference type="Gene3D" id="1.20.272.10">
    <property type="match status" value="1"/>
</dbReference>
<gene>
    <name evidence="10" type="primary">RFC2_1</name>
    <name evidence="11" type="synonym">RFC2_2</name>
    <name evidence="10" type="ORF">LTR82_007935</name>
    <name evidence="11" type="ORF">LTR91_014985</name>
</gene>
<dbReference type="FunFam" id="1.20.272.10:FF:000011">
    <property type="entry name" value="Replication factor C subunit 2"/>
    <property type="match status" value="1"/>
</dbReference>
<dbReference type="SUPFAM" id="SSF52540">
    <property type="entry name" value="P-loop containing nucleoside triphosphate hydrolases"/>
    <property type="match status" value="1"/>
</dbReference>
<keyword evidence="6" id="KW-0539">Nucleus</keyword>
<dbReference type="GO" id="GO:0005634">
    <property type="term" value="C:nucleus"/>
    <property type="evidence" value="ECO:0007669"/>
    <property type="project" value="UniProtKB-SubCell"/>
</dbReference>
<dbReference type="CDD" id="cd00009">
    <property type="entry name" value="AAA"/>
    <property type="match status" value="1"/>
</dbReference>
<evidence type="ECO:0000256" key="7">
    <source>
        <dbReference type="ARBA" id="ARBA00040745"/>
    </source>
</evidence>
<dbReference type="GO" id="GO:0016887">
    <property type="term" value="F:ATP hydrolysis activity"/>
    <property type="evidence" value="ECO:0007669"/>
    <property type="project" value="InterPro"/>
</dbReference>
<dbReference type="Pfam" id="PF21960">
    <property type="entry name" value="RCF1-5-like_lid"/>
    <property type="match status" value="1"/>
</dbReference>
<keyword evidence="13" id="KW-1185">Reference proteome</keyword>
<dbReference type="GO" id="GO:0003689">
    <property type="term" value="F:DNA clamp loader activity"/>
    <property type="evidence" value="ECO:0007669"/>
    <property type="project" value="TreeGrafter"/>
</dbReference>
<dbReference type="GO" id="GO:0031391">
    <property type="term" value="C:Elg1 RFC-like complex"/>
    <property type="evidence" value="ECO:0007669"/>
    <property type="project" value="UniProtKB-ARBA"/>
</dbReference>
<dbReference type="GO" id="GO:0005663">
    <property type="term" value="C:DNA replication factor C complex"/>
    <property type="evidence" value="ECO:0007669"/>
    <property type="project" value="TreeGrafter"/>
</dbReference>
<dbReference type="Proteomes" id="UP001168146">
    <property type="component" value="Unassembled WGS sequence"/>
</dbReference>
<reference evidence="10" key="1">
    <citation type="submission" date="2021-12" db="EMBL/GenBank/DDBJ databases">
        <title>Black yeast isolated from Biological Soil Crust.</title>
        <authorList>
            <person name="Kurbessoian T."/>
        </authorList>
    </citation>
    <scope>NUCLEOTIDE SEQUENCE</scope>
    <source>
        <strain evidence="10">CCFEE 5208</strain>
    </source>
</reference>
<dbReference type="Proteomes" id="UP001175353">
    <property type="component" value="Unassembled WGS sequence"/>
</dbReference>
<sequence>MASFFDIRARQAAAAATAGSSKQQGSTQDNRLQPWHCLSRPKSLDDITAQDHTVTILRRTLQSANLPHMLFYGPPGTGKTSTVLALAKQLYGPDLYKTRVLELNASDERGISIVREKVKDFARMQLSNPPSGAAGLEYRKKYPCPPYKIIVLDEADSMTQDAQSALRRTMETYSKITRFCLICNYVTRIIDPLASRCSKFRFKSLDEGNAGKRLEDIARLEHIKLEDGVVDTLLRCSEGDLRKAITFLQSAARLVGAVHIDPPADAKKRKRGKIEDDEDEDAMDVDHHPTSSAVESSPPVTVRNIQDIAGVIPTATIDNLVAAMQPTSTSSSSKGTTYARVAKAVGDLVAEGWSATQIVTQLYEQVVIVDEVARDWQKSRIVLCFSDVDKRLVDGSDEHLTILDLCLQVAGLLGEK</sequence>
<evidence type="ECO:0000313" key="10">
    <source>
        <dbReference type="EMBL" id="KAK0321018.1"/>
    </source>
</evidence>
<evidence type="ECO:0000259" key="9">
    <source>
        <dbReference type="SMART" id="SM00382"/>
    </source>
</evidence>
<dbReference type="Pfam" id="PF08542">
    <property type="entry name" value="Rep_fac_C"/>
    <property type="match status" value="1"/>
</dbReference>
<dbReference type="InterPro" id="IPR008921">
    <property type="entry name" value="DNA_pol3_clamp-load_cplx_C"/>
</dbReference>
<proteinExistence type="inferred from homology"/>
<dbReference type="GO" id="GO:0006271">
    <property type="term" value="P:DNA strand elongation involved in DNA replication"/>
    <property type="evidence" value="ECO:0007669"/>
    <property type="project" value="UniProtKB-ARBA"/>
</dbReference>
<dbReference type="FunFam" id="3.40.50.300:FF:000237">
    <property type="entry name" value="replication factor C subunit 4"/>
    <property type="match status" value="1"/>
</dbReference>
<dbReference type="PANTHER" id="PTHR11669">
    <property type="entry name" value="REPLICATION FACTOR C / DNA POLYMERASE III GAMMA-TAU SUBUNIT"/>
    <property type="match status" value="1"/>
</dbReference>
<dbReference type="InterPro" id="IPR050238">
    <property type="entry name" value="DNA_Rep/Repair_Clamp_Loader"/>
</dbReference>
<dbReference type="PANTHER" id="PTHR11669:SF20">
    <property type="entry name" value="REPLICATION FACTOR C SUBUNIT 4"/>
    <property type="match status" value="1"/>
</dbReference>
<evidence type="ECO:0000256" key="3">
    <source>
        <dbReference type="ARBA" id="ARBA00022705"/>
    </source>
</evidence>
<evidence type="ECO:0000256" key="2">
    <source>
        <dbReference type="ARBA" id="ARBA00005378"/>
    </source>
</evidence>
<evidence type="ECO:0000256" key="4">
    <source>
        <dbReference type="ARBA" id="ARBA00022741"/>
    </source>
</evidence>
<dbReference type="SMART" id="SM00382">
    <property type="entry name" value="AAA"/>
    <property type="match status" value="1"/>
</dbReference>
<dbReference type="AlphaFoldDB" id="A0AAN6FQN4"/>
<evidence type="ECO:0000256" key="8">
    <source>
        <dbReference type="SAM" id="MobiDB-lite"/>
    </source>
</evidence>
<dbReference type="EMBL" id="JASUXU010000022">
    <property type="protein sequence ID" value="KAK0321018.1"/>
    <property type="molecule type" value="Genomic_DNA"/>
</dbReference>
<evidence type="ECO:0000256" key="5">
    <source>
        <dbReference type="ARBA" id="ARBA00022840"/>
    </source>
</evidence>
<feature type="compositionally biased region" description="Polar residues" evidence="8">
    <location>
        <begin position="290"/>
        <end position="299"/>
    </location>
</feature>
<comment type="subcellular location">
    <subcellularLocation>
        <location evidence="1">Nucleus</location>
    </subcellularLocation>
</comment>
<dbReference type="InterPro" id="IPR013748">
    <property type="entry name" value="Rep_factorC_C"/>
</dbReference>
<evidence type="ECO:0000256" key="1">
    <source>
        <dbReference type="ARBA" id="ARBA00004123"/>
    </source>
</evidence>
<name>A0AAN6FQN4_9PEZI</name>
<keyword evidence="3" id="KW-0235">DNA replication</keyword>
<feature type="domain" description="AAA+ ATPase" evidence="9">
    <location>
        <begin position="65"/>
        <end position="206"/>
    </location>
</feature>
<feature type="region of interest" description="Disordered" evidence="8">
    <location>
        <begin position="265"/>
        <end position="299"/>
    </location>
</feature>
<dbReference type="EMBL" id="JAUJLE010000166">
    <property type="protein sequence ID" value="KAK0972788.1"/>
    <property type="molecule type" value="Genomic_DNA"/>
</dbReference>
<organism evidence="10 12">
    <name type="scientific">Friedmanniomyces endolithicus</name>
    <dbReference type="NCBI Taxonomy" id="329885"/>
    <lineage>
        <taxon>Eukaryota</taxon>
        <taxon>Fungi</taxon>
        <taxon>Dikarya</taxon>
        <taxon>Ascomycota</taxon>
        <taxon>Pezizomycotina</taxon>
        <taxon>Dothideomycetes</taxon>
        <taxon>Dothideomycetidae</taxon>
        <taxon>Mycosphaerellales</taxon>
        <taxon>Teratosphaeriaceae</taxon>
        <taxon>Friedmanniomyces</taxon>
    </lineage>
</organism>
<dbReference type="InterPro" id="IPR047854">
    <property type="entry name" value="RFC_lid"/>
</dbReference>
<dbReference type="GO" id="GO:0003677">
    <property type="term" value="F:DNA binding"/>
    <property type="evidence" value="ECO:0007669"/>
    <property type="project" value="InterPro"/>
</dbReference>
<accession>A0AAN6FQN4</accession>
<dbReference type="Gene3D" id="1.10.8.60">
    <property type="match status" value="1"/>
</dbReference>
<dbReference type="InterPro" id="IPR003959">
    <property type="entry name" value="ATPase_AAA_core"/>
</dbReference>
<comment type="caution">
    <text evidence="10">The sequence shown here is derived from an EMBL/GenBank/DDBJ whole genome shotgun (WGS) entry which is preliminary data.</text>
</comment>
<protein>
    <recommendedName>
        <fullName evidence="7">Replication factor C subunit 2</fullName>
    </recommendedName>
</protein>
<comment type="similarity">
    <text evidence="2">Belongs to the activator 1 small subunits family.</text>
</comment>
<evidence type="ECO:0000313" key="12">
    <source>
        <dbReference type="Proteomes" id="UP001168146"/>
    </source>
</evidence>
<evidence type="ECO:0000313" key="13">
    <source>
        <dbReference type="Proteomes" id="UP001175353"/>
    </source>
</evidence>
<dbReference type="Gene3D" id="3.40.50.300">
    <property type="entry name" value="P-loop containing nucleotide triphosphate hydrolases"/>
    <property type="match status" value="1"/>
</dbReference>
<keyword evidence="4" id="KW-0547">Nucleotide-binding</keyword>
<keyword evidence="5" id="KW-0067">ATP-binding</keyword>
<dbReference type="Pfam" id="PF00004">
    <property type="entry name" value="AAA"/>
    <property type="match status" value="1"/>
</dbReference>
<dbReference type="CDD" id="cd18140">
    <property type="entry name" value="HLD_clamp_RFC"/>
    <property type="match status" value="1"/>
</dbReference>
<dbReference type="SUPFAM" id="SSF48019">
    <property type="entry name" value="post-AAA+ oligomerization domain-like"/>
    <property type="match status" value="1"/>
</dbReference>
<evidence type="ECO:0000256" key="6">
    <source>
        <dbReference type="ARBA" id="ARBA00023242"/>
    </source>
</evidence>
<reference evidence="11" key="2">
    <citation type="submission" date="2023-06" db="EMBL/GenBank/DDBJ databases">
        <title>Black Yeasts Isolated from many extreme environments.</title>
        <authorList>
            <person name="Coleine C."/>
            <person name="Stajich J.E."/>
            <person name="Selbmann L."/>
        </authorList>
    </citation>
    <scope>NUCLEOTIDE SEQUENCE</scope>
    <source>
        <strain evidence="11">CCFEE 5200</strain>
    </source>
</reference>
<dbReference type="GO" id="GO:0005524">
    <property type="term" value="F:ATP binding"/>
    <property type="evidence" value="ECO:0007669"/>
    <property type="project" value="UniProtKB-KW"/>
</dbReference>